<evidence type="ECO:0000313" key="2">
    <source>
        <dbReference type="EMBL" id="MED6214294.1"/>
    </source>
</evidence>
<reference evidence="2 3" key="1">
    <citation type="journal article" date="2023" name="Plants (Basel)">
        <title>Bridging the Gap: Combining Genomics and Transcriptomics Approaches to Understand Stylosanthes scabra, an Orphan Legume from the Brazilian Caatinga.</title>
        <authorList>
            <person name="Ferreira-Neto J.R.C."/>
            <person name="da Silva M.D."/>
            <person name="Binneck E."/>
            <person name="de Melo N.F."/>
            <person name="da Silva R.H."/>
            <person name="de Melo A.L.T.M."/>
            <person name="Pandolfi V."/>
            <person name="Bustamante F.O."/>
            <person name="Brasileiro-Vidal A.C."/>
            <person name="Benko-Iseppon A.M."/>
        </authorList>
    </citation>
    <scope>NUCLEOTIDE SEQUENCE [LARGE SCALE GENOMIC DNA]</scope>
    <source>
        <tissue evidence="2">Leaves</tissue>
    </source>
</reference>
<protein>
    <recommendedName>
        <fullName evidence="4">Aminotransferase-like plant mobile domain-containing protein</fullName>
    </recommendedName>
</protein>
<proteinExistence type="predicted"/>
<evidence type="ECO:0008006" key="4">
    <source>
        <dbReference type="Google" id="ProtNLM"/>
    </source>
</evidence>
<feature type="region of interest" description="Disordered" evidence="1">
    <location>
        <begin position="442"/>
        <end position="480"/>
    </location>
</feature>
<evidence type="ECO:0000313" key="3">
    <source>
        <dbReference type="Proteomes" id="UP001341840"/>
    </source>
</evidence>
<name>A0ABU6YVS0_9FABA</name>
<keyword evidence="3" id="KW-1185">Reference proteome</keyword>
<feature type="region of interest" description="Disordered" evidence="1">
    <location>
        <begin position="671"/>
        <end position="695"/>
    </location>
</feature>
<feature type="compositionally biased region" description="Basic residues" evidence="1">
    <location>
        <begin position="462"/>
        <end position="474"/>
    </location>
</feature>
<sequence>MMTPTLFDLAHIAGLPSNREPISWNSQIDIKGSNGIDFSCSSYSKFVKNNQGADRTPARLVQSIRTSLGSRFVAQSFFRPRIPRSVDIFPKNAISGVRLTFLEKPESPYDFNTFCSFFPWFFDLREDLESEDCDLFPFVGLPLAAIPCFESLDFLSDQAYGDELWAHSLTPQKLRVGAPGEGIQEMRYKMNLYSPQLVARQVGFAQALPSPTFLDSKDQMVQYEITHTDELVEASKAVEERVKNYQRLSSLVRCYYSTKSFDAWCSNYFSSHCPSLEQTLANLNLNSIVQSAPVLKKTKGEHVNEILSFEKFYKVKWNVKWIRPTFYSALEVWERKKAAHEDRCFKKYLKAKAINPFIRRELFMHPFSYPPFPNAQFGIADRLLDPPKGPLSRDYISNPLSPHLCGVTPTPYQWCQETSHLISGYTRIEGYPPGATPVLITSTASDPQNTVEERYSEEKVPKKTKGKTKEKKAKSLSTTTLTSRKRNVIEVTSGATEGPTKIARTAQTQRKKPKESFELLTIDNQPQERPPPATRSNIDTARAFLSNPAIVQRSLSLNLAAMASSQVSIDSTKVDYTPLGHETTHVLISSSCPITTPTTAATSSYLATRQPEPTIFSLTRETDVEDEGPFIVPTPEADDLAFADDEFNLDSILSEAQEVFLIALQKSSSDNLEAGGTLSLPSTEHRKENETTTQTHAEQNVVDREAIISKVNQVLGCPNHSLEEIVASADIKAQLLDATNFLNQHVSSEISSLEGFIEDLFNIHTLLKSSSEDLHLASAELTKHKGAMLKYENVISKVKPLVHMGVAKEQEAELAEKAQLALVEQLEKELLAAK</sequence>
<feature type="compositionally biased region" description="Basic and acidic residues" evidence="1">
    <location>
        <begin position="451"/>
        <end position="461"/>
    </location>
</feature>
<comment type="caution">
    <text evidence="2">The sequence shown here is derived from an EMBL/GenBank/DDBJ whole genome shotgun (WGS) entry which is preliminary data.</text>
</comment>
<accession>A0ABU6YVS0</accession>
<dbReference type="Proteomes" id="UP001341840">
    <property type="component" value="Unassembled WGS sequence"/>
</dbReference>
<evidence type="ECO:0000256" key="1">
    <source>
        <dbReference type="SAM" id="MobiDB-lite"/>
    </source>
</evidence>
<gene>
    <name evidence="2" type="ORF">PIB30_101676</name>
</gene>
<organism evidence="2 3">
    <name type="scientific">Stylosanthes scabra</name>
    <dbReference type="NCBI Taxonomy" id="79078"/>
    <lineage>
        <taxon>Eukaryota</taxon>
        <taxon>Viridiplantae</taxon>
        <taxon>Streptophyta</taxon>
        <taxon>Embryophyta</taxon>
        <taxon>Tracheophyta</taxon>
        <taxon>Spermatophyta</taxon>
        <taxon>Magnoliopsida</taxon>
        <taxon>eudicotyledons</taxon>
        <taxon>Gunneridae</taxon>
        <taxon>Pentapetalae</taxon>
        <taxon>rosids</taxon>
        <taxon>fabids</taxon>
        <taxon>Fabales</taxon>
        <taxon>Fabaceae</taxon>
        <taxon>Papilionoideae</taxon>
        <taxon>50 kb inversion clade</taxon>
        <taxon>dalbergioids sensu lato</taxon>
        <taxon>Dalbergieae</taxon>
        <taxon>Pterocarpus clade</taxon>
        <taxon>Stylosanthes</taxon>
    </lineage>
</organism>
<dbReference type="EMBL" id="JASCZI010244664">
    <property type="protein sequence ID" value="MED6214294.1"/>
    <property type="molecule type" value="Genomic_DNA"/>
</dbReference>